<dbReference type="NCBIfam" id="NF033510">
    <property type="entry name" value="Ca_tandemer"/>
    <property type="match status" value="21"/>
</dbReference>
<sequence length="3698" mass="387124">MSKLLGVIKAIIGQVYVVDANGAQRLVHEGDRVYSGEEIVTGASGAVSISLPDGKTLDIGRNSHWGEHGLQVSHHPESSAQDIAAAQKAIADGADPTQVLEATAAGNEAPATLEGGGGGHTLVQLELTGQVVDPTAGFNTKGLGSPNWDINLPIGGVTAGSASVFPPEVQITEFAGNDGFINKSEFHQTHLSGTSNQNHITLTFTDSQKNTFTVTVPVSNGHWNIDTDLGGLVPGNVTVVAIATDVMGRTAESFDHALIDITGPQIDITIDNVTPDNLINYEESRQPQTLIHGSVGGDTKPGDIVTLLVDGKEYTGVVTDPGNGTLTYTIPVLTQGLVHDPNIHATLTSTDDAGNTTIVSTDHHVNNDLYAQNAVTIETVANDDVVNANESRMPTIISGIASGDAKAGDPVTLTIQGKAFHGTVFDDHGQLRYEIVVPSATLKEGANDVQVTLVSHDAVGNEATAVTHRTVVLDTQAHNVLTIDDVTTDNTLNRAELYMRNQVISGTVSGEDAKVGDPVQLEINGHQYNGQVIDLGNNTLGYRIAVNASDFANNSTLVDGNVEVKVSVTSHDAAGNLAIATSSHDVHVDNFAENSVHIDKVASDDVVNAIENRMTTLISGVAGGDAKAGDTVTVSVRGQNFTGTVVDDNGELRYEVAVPVGTLKEGKNAVVVTLVSHDAVGNEVTALAHRTVVLDTKAHNTVNIHDVTADNTLNFTELSAAKQTITGNVRGEDAKAGDPVLVEINGHQYHGQVIDTGKNTLGYRIEVDSAAFSDNVGHVLKEATVHVSVTSHDAAGNLAIATDTHSVHLDNFAENTVHIDTVANDNVVNAIENRMTTLISGVAGGDAKAGDTVTVSVRGQNFTGTVVDDNGELRYEVAVPVGTLKEGKNAVVVTLVSHDAVGNEVTALAHRTVVLDTKAHNTVNIHDVTADNTLNFTELSAAKQTITGNVRGEDAKAGDPVLVEINGHQYHGQVIDTGKNTLGYRIEVDSAAFSDNVGHVLKEATVHVSVTSHDAAGNLAIATSNHNVHLDNFAENAVHIDTVAGDDLINIKEFLANGGITQITGTVTGVDAKVGDVVTLELKGGAVIHSSVIALAGGGLGYSIPVNSHKLVTHPEFTVSVTSTDPVGNSVTHSETKTISADLYTQSHITIDGVTADNFINIKESTDNNGKTTISGTVSGDAKEHDTVELVINGQHYSGEVEKLANGNLVYHIPVDTQNLVNNPVIHASIHTTDEHGNEMTAVTKHVVGLDLNASASIGIDTVAGDDIISKAESDLLKTTITGSVGGDARKDDTVTLTFNGKTYTSKVIELANHSLGYRIEVDVDKVTDGSDQKVHVSISTVDEHGNPATATSDHMVHIDLHAEASITINDVTADNTLNHTELNMAQQIISGTVGGDAKLHDVVSLEINGHTFTGEVITLNNGKLGYQIPVDSSAFSNNQGHQDKHVNIKATVTSHDAVDNEVTATSSHNVHIDNYAENQVHIGTVAGDNVINIKEFSANGGMTPITGTVTGADAKVGDTVILKLDGVTVMQGAVITLAGGGLGFSFPVNTHMLMSHPEITVSVTSSDAAGNSVTHSETKTISSDMYTQSHITIDGVTADNVINIKESTDNKGKTTISGTVSGDAKEHDTVELVIDGHRYTGSVVTLTNGGLGYHIPVDTQNLVNDPVIHVSIHTTDDHGNETTATADRTVGLDLNASASIGIDTVSGDDIISKADSVLQKTTITGPVGGDAREGNDVTLTFNGKTYHGQVSKLPDGSLGYSIGVDVDKVTDGSDQTVHVSISTIDEHGNPATATHDHQVHIDLHAEATITIDKVTDDNILNHLELDKTWQLVSGVVGKDAQVNDDVSVEINGHTYTGKVLVLGNGQLGYQIPVLSSDFSNNQGNQDKDVTFKASVTSHDAVGNEVVESTTHTVHIDNYARAGITIDTVAGDNMINGAESTKHTTEVMGTVSGDVHIGDKVTVTVNGHHYDTTVHKLPEHNNALGYKLDVLTGDLVADPHIVAQVVGVDSVGNLQKAEDTKDMTVDLHARALLTIDPVTGDNMVNGDESRQPFTFVTGKVGGDVHVNDTVYLTVNGHTLTGKVTDQGGHLGYSIKVSTADLLSDPHLTATVSTTDVAGNPATANAQTTVVIDTRVDATITIDPVTPDNTLNDVEQHQTTTVVTGTVTGEVHPGDPLVMTINGHSYPGFVEVISGNRLGYKMVVSTSDLVANPHIEVSMDITDAAQNHAHIVAHHDVNLDNQALAAITIDRVTGDDVLNGTELQVPKTTISGTVGGDAQVGNTVHLTIGGHQVDATVVDLPNLGTLGYHIDVDTQWLQNDPHITATITTTDPYGNTAKADATSTVTIDDRAEAIVHIDPLVTDDNDAVINYKEAHNPLTTVTGSVGGDVKVGDLVELTINHQTYYAQVHDDHGKHVFSTEVSTLDLLMDSNIHAEVTAKDAAGNVAHGHDDMPVDIDTVADAGITIDVASSGRPPGNPVANNLHPGSRPDFISITGHVAPDAVVGDTVTLTVGHGFVLTTQVITLPDGQLGYQTDIGSDKFEDYGDILVSITTHDSHGNTATATEHKFIDLPWLHNTPVIGNTPYGFTTPPVVTPPTTGTGTTQPQKPHVHLTVDPVTGDDVLNGAEAQKPTTPIRGRVTGDAHVGDDVTVTLNNHHYTGKVSEIPGLPGEMTWRVDVPSSELKAHPTFDVSITVSNSAGSDTSSVPKTIQVDTDNPVHITIDPVAGDDVINGKEAQSGKTTISGTVSGEGIHDGSVVSLLVNGNTLTAEVHADHGQWVWSKEVSINDLRNTSDITASVSATDAAGNPGTGSTSKHVDVDLKADAGVTVDNITADNVLNAQETGLPTIAVSGSVSGDVHQGESVTLKVNGQTYTATIDANKHYTVDINTSDLVADHSIEATVTGHDNHGNVQDTSITKAFSVDTTATAAVTVNTVGGDDVINADEIKAGTVEVSGTVNGDVHKNDKVYITVNGNPVEATVIELPHMNGQLGYKAIVSTADLQADPTIHVSVTGHDAAGNSQPATYDKTVVIDDHVDATIVLDTVSNDDVLNNVEAGKPTTTITGSVTGDVEVGDLVTVTVNGKDLTAKVIDSGGHKVFRVEASTVDLVHDQHITAHVVAHDDAGNRQQIDTDKTITVDRVASGTVSVDSVTADNVLNHQELSGQKVTITGHVGGDAQLDDPVTLTIGSTSVNGKVITLSNGHLGYQIDVDSAVLRANTSIDVKITGHDAPGNPFTATSTHTYSVDEQANGAITINDHIAGDNVVNLNESKSDTVIKFTVSGDTHPTDVVEVSINGNNMKATLVPGSSTVYQVAVPGTYLNEGDNKVEVKTTLHDDAGNTLEVHDQKNVVLDTHADGTITITDGIAGDNVVNQKESLTDTVIRGTVTGDAQAGGTVTVSVNGHDTIATIVADPATHTLGYQAAISNAYLNEGNNDVQVKTTLRDAAGNTLDLSDHKNLILDTHTDASIVVDKIAGDNHISRAESQDAVTHITGSVSGDVHDGEHIKALVNGHQYDAILHQGNNGLTYDIEVETSAFRAGHNRVNVLIEANDNHGNITPYTQTLNVTMDDPAPVKGHTVDKGNHAAMQHALHNLFDDNALSLSYAPAATGHGQTTAVLSADDKAKGVLEKVDLSDLARELHEGVDIAKYIQSGGDHHLIASPAKVAHGIDTALSTHASGDLHSPTYSLDHLIAKPDQNHTH</sequence>
<dbReference type="NCBIfam" id="NF012196">
    <property type="entry name" value="Ig_like_ice"/>
    <property type="match status" value="30"/>
</dbReference>
<accession>A0ABD5GYG8</accession>
<dbReference type="InterPro" id="IPR047777">
    <property type="entry name" value="LapA-like_RM"/>
</dbReference>
<dbReference type="InterPro" id="IPR049826">
    <property type="entry name" value="Ig-like_ice"/>
</dbReference>
<protein>
    <submittedName>
        <fullName evidence="1">Retention module-containing protein</fullName>
    </submittedName>
</protein>
<dbReference type="Proteomes" id="UP001269984">
    <property type="component" value="Unassembled WGS sequence"/>
</dbReference>
<dbReference type="NCBIfam" id="NF033682">
    <property type="entry name" value="retention_LapA"/>
    <property type="match status" value="1"/>
</dbReference>
<evidence type="ECO:0000313" key="1">
    <source>
        <dbReference type="EMBL" id="MDW2633315.1"/>
    </source>
</evidence>
<comment type="caution">
    <text evidence="1">The sequence shown here is derived from an EMBL/GenBank/DDBJ whole genome shotgun (WGS) entry which is preliminary data.</text>
</comment>
<dbReference type="RefSeq" id="WP_318061337.1">
    <property type="nucleotide sequence ID" value="NZ_JAWPAZ010000002.1"/>
</dbReference>
<reference evidence="1 2" key="1">
    <citation type="submission" date="2023-10" db="EMBL/GenBank/DDBJ databases">
        <title>Fecal carriage and genetic characteristics of carbapenem-resistant Enterobacterales among healthy adults from four provinces of China.</title>
        <authorList>
            <person name="Li Y."/>
            <person name="Zhang R."/>
        </authorList>
    </citation>
    <scope>NUCLEOTIDE SEQUENCE [LARGE SCALE GENOMIC DNA]</scope>
    <source>
        <strain evidence="1 2">HN-71</strain>
    </source>
</reference>
<dbReference type="EMBL" id="JAWPAZ010000002">
    <property type="protein sequence ID" value="MDW2633315.1"/>
    <property type="molecule type" value="Genomic_DNA"/>
</dbReference>
<gene>
    <name evidence="1" type="ORF">RYZ90_05540</name>
</gene>
<dbReference type="InterPro" id="IPR013783">
    <property type="entry name" value="Ig-like_fold"/>
</dbReference>
<name>A0ABD5GYG8_9ENTR</name>
<dbReference type="Gene3D" id="2.60.40.10">
    <property type="entry name" value="Immunoglobulins"/>
    <property type="match status" value="31"/>
</dbReference>
<organism evidence="1 2">
    <name type="scientific">Citrobacter portucalensis</name>
    <dbReference type="NCBI Taxonomy" id="1639133"/>
    <lineage>
        <taxon>Bacteria</taxon>
        <taxon>Pseudomonadati</taxon>
        <taxon>Pseudomonadota</taxon>
        <taxon>Gammaproteobacteria</taxon>
        <taxon>Enterobacterales</taxon>
        <taxon>Enterobacteriaceae</taxon>
        <taxon>Citrobacter</taxon>
        <taxon>Citrobacter freundii complex</taxon>
    </lineage>
</organism>
<evidence type="ECO:0000313" key="2">
    <source>
        <dbReference type="Proteomes" id="UP001269984"/>
    </source>
</evidence>
<proteinExistence type="predicted"/>